<dbReference type="Proteomes" id="UP000248330">
    <property type="component" value="Unassembled WGS sequence"/>
</dbReference>
<feature type="binding site" evidence="13 14">
    <location>
        <position position="65"/>
    </location>
    <ligand>
        <name>[4Fe-4S] cluster</name>
        <dbReference type="ChEBI" id="CHEBI:49883"/>
        <note>4Fe-4S-S-AdoMet</note>
    </ligand>
</feature>
<organism evidence="16 17">
    <name type="scientific">Sinimarinibacterium flocculans</name>
    <dbReference type="NCBI Taxonomy" id="985250"/>
    <lineage>
        <taxon>Bacteria</taxon>
        <taxon>Pseudomonadati</taxon>
        <taxon>Pseudomonadota</taxon>
        <taxon>Gammaproteobacteria</taxon>
        <taxon>Nevskiales</taxon>
        <taxon>Nevskiaceae</taxon>
        <taxon>Sinimarinibacterium</taxon>
    </lineage>
</organism>
<keyword evidence="7 13" id="KW-0001">2Fe-2S</keyword>
<dbReference type="EMBL" id="QICN01000003">
    <property type="protein sequence ID" value="PXV69809.1"/>
    <property type="molecule type" value="Genomic_DNA"/>
</dbReference>
<dbReference type="CDD" id="cd01335">
    <property type="entry name" value="Radical_SAM"/>
    <property type="match status" value="1"/>
</dbReference>
<dbReference type="SFLD" id="SFLDG01278">
    <property type="entry name" value="biotin_synthase_like"/>
    <property type="match status" value="1"/>
</dbReference>
<dbReference type="InterPro" id="IPR013785">
    <property type="entry name" value="Aldolase_TIM"/>
</dbReference>
<dbReference type="GO" id="GO:0009102">
    <property type="term" value="P:biotin biosynthetic process"/>
    <property type="evidence" value="ECO:0007669"/>
    <property type="project" value="UniProtKB-UniRule"/>
</dbReference>
<feature type="binding site" evidence="13 14">
    <location>
        <position position="136"/>
    </location>
    <ligand>
        <name>[2Fe-2S] cluster</name>
        <dbReference type="ChEBI" id="CHEBI:190135"/>
    </ligand>
</feature>
<comment type="cofactor">
    <cofactor evidence="13">
        <name>[2Fe-2S] cluster</name>
        <dbReference type="ChEBI" id="CHEBI:190135"/>
    </cofactor>
    <text evidence="13">Binds 1 [2Fe-2S] cluster. The cluster is coordinated with 3 cysteines and 1 arginine.</text>
</comment>
<dbReference type="InterPro" id="IPR002684">
    <property type="entry name" value="Biotin_synth/BioAB"/>
</dbReference>
<dbReference type="GO" id="GO:0004076">
    <property type="term" value="F:biotin synthase activity"/>
    <property type="evidence" value="ECO:0007669"/>
    <property type="project" value="UniProtKB-UniRule"/>
</dbReference>
<dbReference type="InterPro" id="IPR007197">
    <property type="entry name" value="rSAM"/>
</dbReference>
<dbReference type="PANTHER" id="PTHR22976:SF2">
    <property type="entry name" value="BIOTIN SYNTHASE, MITOCHONDRIAL"/>
    <property type="match status" value="1"/>
</dbReference>
<dbReference type="UniPathway" id="UPA00078">
    <property type="reaction ID" value="UER00162"/>
</dbReference>
<dbReference type="PROSITE" id="PS51918">
    <property type="entry name" value="RADICAL_SAM"/>
    <property type="match status" value="1"/>
</dbReference>
<feature type="binding site" evidence="13 14">
    <location>
        <position position="105"/>
    </location>
    <ligand>
        <name>[2Fe-2S] cluster</name>
        <dbReference type="ChEBI" id="CHEBI:190135"/>
    </ligand>
</feature>
<dbReference type="InterPro" id="IPR006638">
    <property type="entry name" value="Elp3/MiaA/NifB-like_rSAM"/>
</dbReference>
<feature type="binding site" evidence="13 14">
    <location>
        <position position="268"/>
    </location>
    <ligand>
        <name>[2Fe-2S] cluster</name>
        <dbReference type="ChEBI" id="CHEBI:190135"/>
    </ligand>
</feature>
<evidence type="ECO:0000256" key="5">
    <source>
        <dbReference type="ARBA" id="ARBA00022679"/>
    </source>
</evidence>
<dbReference type="HAMAP" id="MF_01694">
    <property type="entry name" value="BioB"/>
    <property type="match status" value="1"/>
</dbReference>
<dbReference type="RefSeq" id="WP_110264709.1">
    <property type="nucleotide sequence ID" value="NZ_CAKZQT010000029.1"/>
</dbReference>
<keyword evidence="4 13" id="KW-0004">4Fe-4S</keyword>
<comment type="cofactor">
    <cofactor evidence="14">
        <name>[2Fe-2S] cluster</name>
        <dbReference type="ChEBI" id="CHEBI:190135"/>
    </cofactor>
    <text evidence="14">Binds 1 [2Fe-2S] cluster. The cluster is coordinated with 3 cysteines and 1 arginine.</text>
</comment>
<dbReference type="PANTHER" id="PTHR22976">
    <property type="entry name" value="BIOTIN SYNTHASE"/>
    <property type="match status" value="1"/>
</dbReference>
<dbReference type="GO" id="GO:0005506">
    <property type="term" value="F:iron ion binding"/>
    <property type="evidence" value="ECO:0007669"/>
    <property type="project" value="UniProtKB-UniRule"/>
</dbReference>
<feature type="binding site" evidence="13 14">
    <location>
        <position position="196"/>
    </location>
    <ligand>
        <name>[2Fe-2S] cluster</name>
        <dbReference type="ChEBI" id="CHEBI:190135"/>
    </ligand>
</feature>
<keyword evidence="8 13" id="KW-0479">Metal-binding</keyword>
<keyword evidence="17" id="KW-1185">Reference proteome</keyword>
<dbReference type="InterPro" id="IPR024177">
    <property type="entry name" value="Biotin_synthase"/>
</dbReference>
<dbReference type="InterPro" id="IPR058240">
    <property type="entry name" value="rSAM_sf"/>
</dbReference>
<comment type="pathway">
    <text evidence="1 13">Cofactor biosynthesis; biotin biosynthesis; biotin from 7,8-diaminononanoate: step 2/2.</text>
</comment>
<name>A0A318EGC1_9GAMM</name>
<protein>
    <recommendedName>
        <fullName evidence="3 13">Biotin synthase</fullName>
        <ecNumber evidence="3 13">2.8.1.6</ecNumber>
    </recommendedName>
</protein>
<dbReference type="FunFam" id="3.20.20.70:FF:000011">
    <property type="entry name" value="Biotin synthase"/>
    <property type="match status" value="1"/>
</dbReference>
<evidence type="ECO:0000256" key="4">
    <source>
        <dbReference type="ARBA" id="ARBA00022485"/>
    </source>
</evidence>
<comment type="catalytic activity">
    <reaction evidence="12 13">
        <text>(4R,5S)-dethiobiotin + (sulfur carrier)-SH + 2 reduced [2Fe-2S]-[ferredoxin] + 2 S-adenosyl-L-methionine = (sulfur carrier)-H + biotin + 2 5'-deoxyadenosine + 2 L-methionine + 2 oxidized [2Fe-2S]-[ferredoxin]</text>
        <dbReference type="Rhea" id="RHEA:22060"/>
        <dbReference type="Rhea" id="RHEA-COMP:10000"/>
        <dbReference type="Rhea" id="RHEA-COMP:10001"/>
        <dbReference type="Rhea" id="RHEA-COMP:14737"/>
        <dbReference type="Rhea" id="RHEA-COMP:14739"/>
        <dbReference type="ChEBI" id="CHEBI:17319"/>
        <dbReference type="ChEBI" id="CHEBI:29917"/>
        <dbReference type="ChEBI" id="CHEBI:33737"/>
        <dbReference type="ChEBI" id="CHEBI:33738"/>
        <dbReference type="ChEBI" id="CHEBI:57586"/>
        <dbReference type="ChEBI" id="CHEBI:57844"/>
        <dbReference type="ChEBI" id="CHEBI:59789"/>
        <dbReference type="ChEBI" id="CHEBI:64428"/>
        <dbReference type="ChEBI" id="CHEBI:149473"/>
        <dbReference type="EC" id="2.8.1.6"/>
    </reaction>
</comment>
<evidence type="ECO:0000256" key="2">
    <source>
        <dbReference type="ARBA" id="ARBA00010765"/>
    </source>
</evidence>
<feature type="binding site" evidence="13 14">
    <location>
        <position position="61"/>
    </location>
    <ligand>
        <name>[4Fe-4S] cluster</name>
        <dbReference type="ChEBI" id="CHEBI:49883"/>
        <note>4Fe-4S-S-AdoMet</note>
    </ligand>
</feature>
<evidence type="ECO:0000256" key="8">
    <source>
        <dbReference type="ARBA" id="ARBA00022723"/>
    </source>
</evidence>
<evidence type="ECO:0000256" key="13">
    <source>
        <dbReference type="HAMAP-Rule" id="MF_01694"/>
    </source>
</evidence>
<dbReference type="GO" id="GO:0051537">
    <property type="term" value="F:2 iron, 2 sulfur cluster binding"/>
    <property type="evidence" value="ECO:0007669"/>
    <property type="project" value="UniProtKB-KW"/>
</dbReference>
<dbReference type="OrthoDB" id="9786826at2"/>
<evidence type="ECO:0000256" key="9">
    <source>
        <dbReference type="ARBA" id="ARBA00022756"/>
    </source>
</evidence>
<evidence type="ECO:0000256" key="12">
    <source>
        <dbReference type="ARBA" id="ARBA00051157"/>
    </source>
</evidence>
<dbReference type="GO" id="GO:0051539">
    <property type="term" value="F:4 iron, 4 sulfur cluster binding"/>
    <property type="evidence" value="ECO:0007669"/>
    <property type="project" value="UniProtKB-KW"/>
</dbReference>
<keyword evidence="11 13" id="KW-0411">Iron-sulfur</keyword>
<feature type="domain" description="Radical SAM core" evidence="15">
    <location>
        <begin position="46"/>
        <end position="264"/>
    </location>
</feature>
<accession>A0A318EGC1</accession>
<keyword evidence="10 13" id="KW-0408">Iron</keyword>
<evidence type="ECO:0000313" key="17">
    <source>
        <dbReference type="Proteomes" id="UP000248330"/>
    </source>
</evidence>
<evidence type="ECO:0000256" key="11">
    <source>
        <dbReference type="ARBA" id="ARBA00023014"/>
    </source>
</evidence>
<evidence type="ECO:0000256" key="14">
    <source>
        <dbReference type="PIRSR" id="PIRSR001619-1"/>
    </source>
</evidence>
<evidence type="ECO:0000313" key="16">
    <source>
        <dbReference type="EMBL" id="PXV69809.1"/>
    </source>
</evidence>
<evidence type="ECO:0000256" key="7">
    <source>
        <dbReference type="ARBA" id="ARBA00022714"/>
    </source>
</evidence>
<gene>
    <name evidence="13" type="primary">bioB</name>
    <name evidence="16" type="ORF">C8D93_103385</name>
</gene>
<dbReference type="Pfam" id="PF04055">
    <property type="entry name" value="Radical_SAM"/>
    <property type="match status" value="1"/>
</dbReference>
<comment type="function">
    <text evidence="13">Catalyzes the conversion of dethiobiotin (DTB) to biotin by the insertion of a sulfur atom into dethiobiotin via a radical-based mechanism.</text>
</comment>
<comment type="cofactor">
    <cofactor evidence="13 14">
        <name>[4Fe-4S] cluster</name>
        <dbReference type="ChEBI" id="CHEBI:49883"/>
    </cofactor>
    <text evidence="13 14">Binds 1 [4Fe-4S] cluster. The cluster is coordinated with 3 cysteines and an exchangeable S-adenosyl-L-methionine.</text>
</comment>
<evidence type="ECO:0000256" key="3">
    <source>
        <dbReference type="ARBA" id="ARBA00012236"/>
    </source>
</evidence>
<keyword evidence="5 13" id="KW-0808">Transferase</keyword>
<evidence type="ECO:0000259" key="15">
    <source>
        <dbReference type="PROSITE" id="PS51918"/>
    </source>
</evidence>
<evidence type="ECO:0000256" key="6">
    <source>
        <dbReference type="ARBA" id="ARBA00022691"/>
    </source>
</evidence>
<dbReference type="AlphaFoldDB" id="A0A318EGC1"/>
<dbReference type="SUPFAM" id="SSF102114">
    <property type="entry name" value="Radical SAM enzymes"/>
    <property type="match status" value="1"/>
</dbReference>
<dbReference type="SFLD" id="SFLDG01060">
    <property type="entry name" value="BATS_domain_containing"/>
    <property type="match status" value="1"/>
</dbReference>
<dbReference type="PIRSF" id="PIRSF001619">
    <property type="entry name" value="Biotin_synth"/>
    <property type="match status" value="1"/>
</dbReference>
<dbReference type="NCBIfam" id="TIGR00433">
    <property type="entry name" value="bioB"/>
    <property type="match status" value="1"/>
</dbReference>
<reference evidence="16 17" key="1">
    <citation type="submission" date="2018-04" db="EMBL/GenBank/DDBJ databases">
        <title>Genomic Encyclopedia of Type Strains, Phase IV (KMG-IV): sequencing the most valuable type-strain genomes for metagenomic binning, comparative biology and taxonomic classification.</title>
        <authorList>
            <person name="Goeker M."/>
        </authorList>
    </citation>
    <scope>NUCLEOTIDE SEQUENCE [LARGE SCALE GENOMIC DNA]</scope>
    <source>
        <strain evidence="16 17">DSM 104150</strain>
    </source>
</reference>
<dbReference type="Pfam" id="PF06968">
    <property type="entry name" value="BATS"/>
    <property type="match status" value="1"/>
</dbReference>
<sequence>MSVAANDHPHVRHDWRREDVEALFRLPFNDLLFRAHSLHRTYFDPNRVQLSTLLSIKTGACPEDCAYCPQSVRNDTGLPREALMEVEAVLEAAREAKANGATRFCMGAAWRSPKDRDLNKVEAMVREVKALGMETCVTLGMLKPEQAGRLADAGLDYYNHNIDTSPEFYGSIITTRTYEDRLNTLANVRDAGIKVCCGGIVGMGEQDKDRAELLRQLAIMQPHPESVPINNLVQVEGTPLKGAEELNPIEFVRTIAVARILMPKSHVRLSAGRTEMSDEMQALCFFAGANSIFYGDRLLTTENPQNLKDRALMARLGIEPQAGEVAEADAHGEVAGCASAAQAASDGPHGARAA</sequence>
<comment type="subunit">
    <text evidence="13">Homodimer.</text>
</comment>
<comment type="caution">
    <text evidence="16">The sequence shown here is derived from an EMBL/GenBank/DDBJ whole genome shotgun (WGS) entry which is preliminary data.</text>
</comment>
<dbReference type="SFLD" id="SFLDF00272">
    <property type="entry name" value="biotin_synthase"/>
    <property type="match status" value="1"/>
</dbReference>
<evidence type="ECO:0000256" key="1">
    <source>
        <dbReference type="ARBA" id="ARBA00004942"/>
    </source>
</evidence>
<dbReference type="EC" id="2.8.1.6" evidence="3 13"/>
<keyword evidence="6 13" id="KW-0949">S-adenosyl-L-methionine</keyword>
<keyword evidence="9 13" id="KW-0093">Biotin biosynthesis</keyword>
<dbReference type="SMART" id="SM00876">
    <property type="entry name" value="BATS"/>
    <property type="match status" value="1"/>
</dbReference>
<comment type="similarity">
    <text evidence="2 13">Belongs to the radical SAM superfamily. Biotin synthase family.</text>
</comment>
<dbReference type="SMART" id="SM00729">
    <property type="entry name" value="Elp3"/>
    <property type="match status" value="1"/>
</dbReference>
<dbReference type="SFLD" id="SFLDS00029">
    <property type="entry name" value="Radical_SAM"/>
    <property type="match status" value="1"/>
</dbReference>
<dbReference type="InterPro" id="IPR010722">
    <property type="entry name" value="BATS_dom"/>
</dbReference>
<proteinExistence type="inferred from homology"/>
<dbReference type="Gene3D" id="3.20.20.70">
    <property type="entry name" value="Aldolase class I"/>
    <property type="match status" value="1"/>
</dbReference>
<feature type="binding site" evidence="13 14">
    <location>
        <position position="68"/>
    </location>
    <ligand>
        <name>[4Fe-4S] cluster</name>
        <dbReference type="ChEBI" id="CHEBI:49883"/>
        <note>4Fe-4S-S-AdoMet</note>
    </ligand>
</feature>
<evidence type="ECO:0000256" key="10">
    <source>
        <dbReference type="ARBA" id="ARBA00023004"/>
    </source>
</evidence>